<evidence type="ECO:0000313" key="1">
    <source>
        <dbReference type="EMBL" id="KAK7691873.1"/>
    </source>
</evidence>
<reference evidence="1 2" key="1">
    <citation type="submission" date="2022-09" db="EMBL/GenBank/DDBJ databases">
        <authorList>
            <person name="Palmer J.M."/>
        </authorList>
    </citation>
    <scope>NUCLEOTIDE SEQUENCE [LARGE SCALE GENOMIC DNA]</scope>
    <source>
        <strain evidence="1 2">DSM 7382</strain>
    </source>
</reference>
<gene>
    <name evidence="1" type="ORF">QCA50_005277</name>
</gene>
<name>A0AAW0GEE3_9APHY</name>
<comment type="caution">
    <text evidence="1">The sequence shown here is derived from an EMBL/GenBank/DDBJ whole genome shotgun (WGS) entry which is preliminary data.</text>
</comment>
<dbReference type="EMBL" id="JASBNA010000005">
    <property type="protein sequence ID" value="KAK7691873.1"/>
    <property type="molecule type" value="Genomic_DNA"/>
</dbReference>
<proteinExistence type="predicted"/>
<dbReference type="AlphaFoldDB" id="A0AAW0GEE3"/>
<evidence type="ECO:0000313" key="2">
    <source>
        <dbReference type="Proteomes" id="UP001385951"/>
    </source>
</evidence>
<organism evidence="1 2">
    <name type="scientific">Cerrena zonata</name>
    <dbReference type="NCBI Taxonomy" id="2478898"/>
    <lineage>
        <taxon>Eukaryota</taxon>
        <taxon>Fungi</taxon>
        <taxon>Dikarya</taxon>
        <taxon>Basidiomycota</taxon>
        <taxon>Agaricomycotina</taxon>
        <taxon>Agaricomycetes</taxon>
        <taxon>Polyporales</taxon>
        <taxon>Cerrenaceae</taxon>
        <taxon>Cerrena</taxon>
    </lineage>
</organism>
<dbReference type="Proteomes" id="UP001385951">
    <property type="component" value="Unassembled WGS sequence"/>
</dbReference>
<sequence>MWNGYNGNYQFTEKGVQYVGRFRQRLESVHGDTYVLVFGDGSKTTILVSDPTLAETTDNVSARGPQA</sequence>
<accession>A0AAW0GEE3</accession>
<keyword evidence="2" id="KW-1185">Reference proteome</keyword>
<protein>
    <submittedName>
        <fullName evidence="1">Uncharacterized protein</fullName>
    </submittedName>
</protein>